<evidence type="ECO:0000256" key="4">
    <source>
        <dbReference type="ARBA" id="ARBA00017143"/>
    </source>
</evidence>
<dbReference type="SUPFAM" id="SSF53300">
    <property type="entry name" value="vWA-like"/>
    <property type="match status" value="1"/>
</dbReference>
<evidence type="ECO:0000256" key="11">
    <source>
        <dbReference type="SAM" id="MobiDB-lite"/>
    </source>
</evidence>
<feature type="compositionally biased region" description="Basic and acidic residues" evidence="11">
    <location>
        <begin position="4649"/>
        <end position="4659"/>
    </location>
</feature>
<dbReference type="Pfam" id="PF07728">
    <property type="entry name" value="AAA_5"/>
    <property type="match status" value="8"/>
</dbReference>
<dbReference type="HOGENOM" id="CLU_000050_0_2_1"/>
<dbReference type="InterPro" id="IPR036465">
    <property type="entry name" value="vWFA_dom_sf"/>
</dbReference>
<dbReference type="InterPro" id="IPR027417">
    <property type="entry name" value="P-loop_NTPase"/>
</dbReference>
<evidence type="ECO:0000256" key="8">
    <source>
        <dbReference type="ARBA" id="ARBA00023186"/>
    </source>
</evidence>
<feature type="compositionally biased region" description="Polar residues" evidence="11">
    <location>
        <begin position="4709"/>
        <end position="4719"/>
    </location>
</feature>
<comment type="similarity">
    <text evidence="3 10">Belongs to the midasin family.</text>
</comment>
<feature type="compositionally biased region" description="Acidic residues" evidence="11">
    <location>
        <begin position="4377"/>
        <end position="4394"/>
    </location>
</feature>
<evidence type="ECO:0000256" key="6">
    <source>
        <dbReference type="ARBA" id="ARBA00022741"/>
    </source>
</evidence>
<dbReference type="CDD" id="cd00009">
    <property type="entry name" value="AAA"/>
    <property type="match status" value="2"/>
</dbReference>
<dbReference type="InterPro" id="IPR025662">
    <property type="entry name" value="Sigma_54_int_dom_ATP-bd_1"/>
</dbReference>
<evidence type="ECO:0000256" key="7">
    <source>
        <dbReference type="ARBA" id="ARBA00022840"/>
    </source>
</evidence>
<feature type="region of interest" description="Disordered" evidence="11">
    <location>
        <begin position="4089"/>
        <end position="4110"/>
    </location>
</feature>
<dbReference type="PROSITE" id="PS00675">
    <property type="entry name" value="SIGMA54_INTERACT_1"/>
    <property type="match status" value="1"/>
</dbReference>
<evidence type="ECO:0000256" key="9">
    <source>
        <dbReference type="ARBA" id="ARBA00023242"/>
    </source>
</evidence>
<comment type="subcellular location">
    <subcellularLocation>
        <location evidence="1">Nucleus</location>
        <location evidence="1">Nucleolus</location>
    </subcellularLocation>
    <subcellularLocation>
        <location evidence="2">Nucleus</location>
        <location evidence="2">Nucleoplasm</location>
    </subcellularLocation>
</comment>
<dbReference type="InterPro" id="IPR011704">
    <property type="entry name" value="ATPase_dyneun-rel_AAA"/>
</dbReference>
<feature type="compositionally biased region" description="Basic and acidic residues" evidence="11">
    <location>
        <begin position="4461"/>
        <end position="4474"/>
    </location>
</feature>
<evidence type="ECO:0000256" key="1">
    <source>
        <dbReference type="ARBA" id="ARBA00004604"/>
    </source>
</evidence>
<proteinExistence type="inferred from homology"/>
<feature type="compositionally biased region" description="Gly residues" evidence="11">
    <location>
        <begin position="4218"/>
        <end position="4229"/>
    </location>
</feature>
<feature type="domain" description="VWFA" evidence="12">
    <location>
        <begin position="4841"/>
        <end position="5059"/>
    </location>
</feature>
<feature type="compositionally biased region" description="Basic and acidic residues" evidence="11">
    <location>
        <begin position="4316"/>
        <end position="4376"/>
    </location>
</feature>
<dbReference type="EMBL" id="KL198017">
    <property type="protein sequence ID" value="KDQ20857.1"/>
    <property type="molecule type" value="Genomic_DNA"/>
</dbReference>
<feature type="compositionally biased region" description="Acidic residues" evidence="11">
    <location>
        <begin position="4262"/>
        <end position="4275"/>
    </location>
</feature>
<dbReference type="GO" id="GO:0000055">
    <property type="term" value="P:ribosomal large subunit export from nucleus"/>
    <property type="evidence" value="ECO:0007669"/>
    <property type="project" value="TreeGrafter"/>
</dbReference>
<evidence type="ECO:0000256" key="10">
    <source>
        <dbReference type="PIRNR" id="PIRNR010340"/>
    </source>
</evidence>
<dbReference type="PROSITE" id="PS50234">
    <property type="entry name" value="VWFA"/>
    <property type="match status" value="1"/>
</dbReference>
<dbReference type="GO" id="GO:0005730">
    <property type="term" value="C:nucleolus"/>
    <property type="evidence" value="ECO:0007669"/>
    <property type="project" value="UniProtKB-SubCell"/>
</dbReference>
<dbReference type="FunFam" id="3.40.50.300:FF:001368">
    <property type="entry name" value="Midasin"/>
    <property type="match status" value="1"/>
</dbReference>
<dbReference type="SUPFAM" id="SSF52540">
    <property type="entry name" value="P-loop containing nucleoside triphosphate hydrolases"/>
    <property type="match status" value="6"/>
</dbReference>
<dbReference type="STRING" id="930990.A0A067N9U2"/>
<feature type="compositionally biased region" description="Polar residues" evidence="11">
    <location>
        <begin position="4550"/>
        <end position="4577"/>
    </location>
</feature>
<dbReference type="PANTHER" id="PTHR48103">
    <property type="entry name" value="MIDASIN-RELATED"/>
    <property type="match status" value="1"/>
</dbReference>
<organism evidence="13 14">
    <name type="scientific">Botryobasidium botryosum (strain FD-172 SS1)</name>
    <dbReference type="NCBI Taxonomy" id="930990"/>
    <lineage>
        <taxon>Eukaryota</taxon>
        <taxon>Fungi</taxon>
        <taxon>Dikarya</taxon>
        <taxon>Basidiomycota</taxon>
        <taxon>Agaricomycotina</taxon>
        <taxon>Agaricomycetes</taxon>
        <taxon>Cantharellales</taxon>
        <taxon>Botryobasidiaceae</taxon>
        <taxon>Botryobasidium</taxon>
    </lineage>
</organism>
<dbReference type="GO" id="GO:0016887">
    <property type="term" value="F:ATP hydrolysis activity"/>
    <property type="evidence" value="ECO:0007669"/>
    <property type="project" value="InterPro"/>
</dbReference>
<dbReference type="GO" id="GO:0005654">
    <property type="term" value="C:nucleoplasm"/>
    <property type="evidence" value="ECO:0007669"/>
    <property type="project" value="UniProtKB-SubCell"/>
</dbReference>
<evidence type="ECO:0000256" key="2">
    <source>
        <dbReference type="ARBA" id="ARBA00004642"/>
    </source>
</evidence>
<protein>
    <recommendedName>
        <fullName evidence="4 10">Midasin</fullName>
    </recommendedName>
</protein>
<dbReference type="InterPro" id="IPR040848">
    <property type="entry name" value="AAA_lid_7"/>
</dbReference>
<dbReference type="Gene3D" id="3.40.50.300">
    <property type="entry name" value="P-loop containing nucleotide triphosphate hydrolases"/>
    <property type="match status" value="6"/>
</dbReference>
<dbReference type="Pfam" id="PF17867">
    <property type="entry name" value="AAA_lid_7"/>
    <property type="match status" value="3"/>
</dbReference>
<evidence type="ECO:0000256" key="3">
    <source>
        <dbReference type="ARBA" id="ARBA00007188"/>
    </source>
</evidence>
<dbReference type="FunCoup" id="A0A067N9U2">
    <property type="interactions" value="384"/>
</dbReference>
<comment type="function">
    <text evidence="10">Nuclear chaperone required for maturation and nuclear export of pre-60S ribosome subunits.</text>
</comment>
<keyword evidence="9 10" id="KW-0539">Nucleus</keyword>
<reference evidence="14" key="1">
    <citation type="journal article" date="2014" name="Proc. Natl. Acad. Sci. U.S.A.">
        <title>Extensive sampling of basidiomycete genomes demonstrates inadequacy of the white-rot/brown-rot paradigm for wood decay fungi.</title>
        <authorList>
            <person name="Riley R."/>
            <person name="Salamov A.A."/>
            <person name="Brown D.W."/>
            <person name="Nagy L.G."/>
            <person name="Floudas D."/>
            <person name="Held B.W."/>
            <person name="Levasseur A."/>
            <person name="Lombard V."/>
            <person name="Morin E."/>
            <person name="Otillar R."/>
            <person name="Lindquist E.A."/>
            <person name="Sun H."/>
            <person name="LaButti K.M."/>
            <person name="Schmutz J."/>
            <person name="Jabbour D."/>
            <person name="Luo H."/>
            <person name="Baker S.E."/>
            <person name="Pisabarro A.G."/>
            <person name="Walton J.D."/>
            <person name="Blanchette R.A."/>
            <person name="Henrissat B."/>
            <person name="Martin F."/>
            <person name="Cullen D."/>
            <person name="Hibbett D.S."/>
            <person name="Grigoriev I.V."/>
        </authorList>
    </citation>
    <scope>NUCLEOTIDE SEQUENCE [LARGE SCALE GENOMIC DNA]</scope>
    <source>
        <strain evidence="14">FD-172 SS1</strain>
    </source>
</reference>
<dbReference type="InParanoid" id="A0A067N9U2"/>
<name>A0A067N9U2_BOTB1</name>
<feature type="compositionally biased region" description="Basic and acidic residues" evidence="11">
    <location>
        <begin position="4623"/>
        <end position="4634"/>
    </location>
</feature>
<feature type="compositionally biased region" description="Basic and acidic residues" evidence="11">
    <location>
        <begin position="4593"/>
        <end position="4607"/>
    </location>
</feature>
<dbReference type="OrthoDB" id="5186at2759"/>
<feature type="compositionally biased region" description="Basic and acidic residues" evidence="11">
    <location>
        <begin position="4733"/>
        <end position="4743"/>
    </location>
</feature>
<dbReference type="InterPro" id="IPR002035">
    <property type="entry name" value="VWF_A"/>
</dbReference>
<evidence type="ECO:0000313" key="13">
    <source>
        <dbReference type="EMBL" id="KDQ20857.1"/>
    </source>
</evidence>
<dbReference type="SMART" id="SM00382">
    <property type="entry name" value="AAA"/>
    <property type="match status" value="6"/>
</dbReference>
<dbReference type="PANTHER" id="PTHR48103:SF2">
    <property type="entry name" value="MIDASIN"/>
    <property type="match status" value="1"/>
</dbReference>
<dbReference type="GO" id="GO:0030687">
    <property type="term" value="C:preribosome, large subunit precursor"/>
    <property type="evidence" value="ECO:0007669"/>
    <property type="project" value="TreeGrafter"/>
</dbReference>
<keyword evidence="5" id="KW-0597">Phosphoprotein</keyword>
<keyword evidence="14" id="KW-1185">Reference proteome</keyword>
<dbReference type="Proteomes" id="UP000027195">
    <property type="component" value="Unassembled WGS sequence"/>
</dbReference>
<dbReference type="InterPro" id="IPR003593">
    <property type="entry name" value="AAA+_ATPase"/>
</dbReference>
<feature type="compositionally biased region" description="Basic and acidic residues" evidence="11">
    <location>
        <begin position="4497"/>
        <end position="4507"/>
    </location>
</feature>
<dbReference type="GO" id="GO:0005524">
    <property type="term" value="F:ATP binding"/>
    <property type="evidence" value="ECO:0007669"/>
    <property type="project" value="UniProtKB-KW"/>
</dbReference>
<dbReference type="FunFam" id="3.40.50.300:FF:000142">
    <property type="entry name" value="Midasin"/>
    <property type="match status" value="1"/>
</dbReference>
<evidence type="ECO:0000313" key="14">
    <source>
        <dbReference type="Proteomes" id="UP000027195"/>
    </source>
</evidence>
<accession>A0A067N9U2</accession>
<keyword evidence="8 10" id="KW-0143">Chaperone</keyword>
<gene>
    <name evidence="13" type="ORF">BOTBODRAFT_100466</name>
</gene>
<evidence type="ECO:0000259" key="12">
    <source>
        <dbReference type="PROSITE" id="PS50234"/>
    </source>
</evidence>
<dbReference type="PIRSF" id="PIRSF010340">
    <property type="entry name" value="Midasin"/>
    <property type="match status" value="1"/>
</dbReference>
<dbReference type="FunFam" id="3.40.50.300:FF:000712">
    <property type="entry name" value="Midasin"/>
    <property type="match status" value="1"/>
</dbReference>
<keyword evidence="6 10" id="KW-0547">Nucleotide-binding</keyword>
<keyword evidence="7 10" id="KW-0067">ATP-binding</keyword>
<dbReference type="GO" id="GO:0000027">
    <property type="term" value="P:ribosomal large subunit assembly"/>
    <property type="evidence" value="ECO:0007669"/>
    <property type="project" value="InterPro"/>
</dbReference>
<feature type="compositionally biased region" description="Basic and acidic residues" evidence="11">
    <location>
        <begin position="4396"/>
        <end position="4411"/>
    </location>
</feature>
<feature type="region of interest" description="Disordered" evidence="11">
    <location>
        <begin position="4203"/>
        <end position="4676"/>
    </location>
</feature>
<feature type="compositionally biased region" description="Acidic residues" evidence="11">
    <location>
        <begin position="4418"/>
        <end position="4445"/>
    </location>
</feature>
<feature type="region of interest" description="Disordered" evidence="11">
    <location>
        <begin position="4709"/>
        <end position="4743"/>
    </location>
</feature>
<sequence length="5062" mass="559401">MAPKRSPTLSSSSDWETLKNISDPCAINLPHLCTALLSKLPESHIPAAHLLLLRQTASLTSPPCPFPASNVLSALSELLSIPAFTIVVATVFRPLVLDLCLRMADDDNIDEVKKLEALALLLSLHEEIFPILASFLQQPSCEHGPLGFIYVLPNPASVVPEILPTSLHRILLSCYRVLRVCPNQLWPLAPLSVLIHNHPDPGVRLLAVRCYALQTAMGDAEREKLETQVLGENCGVDAQIEVGDEVALINGGEVIRPVEWDGWVLLVLEVKRIVDWKNSLSNTEVDYFGAQSGGMLNSYLSPADFSPRIAHVEGILAFRTTPLLAPLTNLIPTATTTTALRALILHLAERLPTLLTSPPGSGKSLLLTHLATRLHNPDESTHVVTVHLSDTSLDPKALFGSYVSSPTNPGVFEYVPGALTRALKEGLWVVLEDIDKASGEILGTLLPLVESLRPNKGVGTRASIEVHGRGRIEAADGFALFATRSVNPSPISSSFPPPTFLGHQHWTEIIMHAPSVAEQQIILSARFPKLAGSPIRSLLTVWEAIKVAGAALASKGREAGFRDLEKWANRVELLLPPGFSPIAEQDSAMDIDGQETGPMLAASAFTNPSLRENIFLEARDIFFGSLGPTSASYAATLSTVIAKNFDLDAERVEWVLNRRTPEYVVEKSDSDGQVSSVWIGRIKLPARPSTSALIHESAIRPFALHRPSLTLLERLAVCVHLREPALLVGETGTGKTSTIQHIAALLSHPLTVINLSNQTESADLLGGYKPLDARVPAAALQERFSMLFDATFSAKKNAEYSDALRKAIRGVKWKRVVAMWREAKAKAVKRLITREEKTALDASTSRKRRKTDGAETSLVTERDWNLFESDVAEFEAHHVFAKSKFVFSFVEGPLVKAIRAGHWILLDEINLASPETLEAISPLLQSPSASITLTEQGSVAPVPRHPSFRLFGSMNPATDVGKKDLAPNLRSRFTEIWVPPPDDDREALVAIVKQYIGHCSLGDRAAVLDVAEFYASMRKLAETREIADGSNKRPHFSMRTLARALTFTSDVASSFGLRRGLWEGCLMAFTMALDKKSAEIVRPLAERYILAGVKNVNGLLSQVPALPPGSATRDDFVQVGPFWLHRGSRPLETADEYILTPSVQTKLIDLARIILTRRFPVLIEGPTSAGKTSAIEYLARRTGHRFVRINNHEHTDIQEYIGAYVSDPESGKLVFQDGILVRALRNGDWIVLDELNLAPTDVLEALNRLLDDNRELIIPETQEIVRPHPEFMLFATQNPPGLYVGRKVLSRAFRNRFLEVHFDDVPQAELETILCQRCRIAPSYGQRIVAVFRELQKRRQTGRVFETKQGFATLRDLFRWAGRDAVGYQQLAENGYMLLAERTRRPDDKAVVKEVIESIMKVRIDEATLYSLDMPGLDIREKLGCLIPTSSTIVWTSAAQRLFVLVANAIRYNEPVLLVGETGSGKTSVCELLAEALGKQLYTVNCHQNTETADLLGGQRPLRNRAALRTEACAQARTSLQTLGIDFADTTEEVDSFIMLIDAAIANKSSPPETVPTLRQLRRELQRSMALFEWQDGPLVQAMRSGDLFLLDEISLADDSVLERINSVLEPSRTLVLAERGGWDLDAVQVVAAEGFKLLSTMNPGGDYGKKELSPALRNRFTEIWVPPVYERDDLSKILRQSWRHPSLELHTAPLLDFTAWLASVFDDKSVIGLRDLLAWATFANEAYEARNISITADLLFHHAAHMTFLDGLGSIIQTSGYTDGALRELHSRAVAKLYELVPLPEAMTALLQSRLVADGASHLSIGLFGIAKGPEPVNGVGFSLLAPTTCDNAFRVIRACQVRKPILLEGSPGVGKTSLITALANLAGRRLCRVNLSDQTDLMDLFGSDLPVEDGKPGEFVWKDAAFLRALQDGDWVLLDEMNLAPQAVLEGLNAVLDHRGTVYIPELGRSFIRHPEFRIFAAQNPLHQGGGRKGLPKSFLNRFTKVFVRELSPEDLFIICHSMFPDHPTDELRLMITFNTRLHQETMIKKSFGREGSPWEFNLRDIIRWITLMRTSPELNLRRHPIEHLGTVYLQRFRSQLDRDRILTLFFDVFGTTSDFTLRPLPNVTPYHVQVGHSWVSRRSDHPSLSRSRVLQSQLASLEAISKCVASAWLVIIGGPSGSGKTSMARLLADMTGARLHEFSMNSAVDTMDLLGSFEQVDHATQFTDLLHQLIGLAEARLRTAAGSSHPALEPTQTIKKAVLHSWKGMSQIEIAALARRVLGLLGDAAEGADERFALMSAFDRIMAGGQGPGFQWVDGPLVNALKNGDWLLLDNANLCSPSVLDRLNSLCENSGCLVLSERGLVNGEVQILHPHPNFRLVMALDPRHGELSRAMRNRGIEISLAPIDSNAEITYSQPEEIFPFGPTQLKSLDRHYLGSQILRRSLRLTEEPAPPVVTHYAHTPLQELGSALLLKFMDLIPSLSGFSQLHLNACISFLIQATPIPMLKALRRSITALFPTKDIETQTFIASLPGHAEIGPVLGLVRLVRAELCKLRGVPLRFLELQVSTDKMIFRGPSPLHISFELFVRLRVAEREAIQQTKGLDLTILDKSRLASTGRPITGEVHPAVYGIVPLTLAVKSTARSVLESLTDGLGADVTMLDLLDHVQHLEKTASSTYFDFSSIRFIATEIVQSLGEKPRFPDILDCATSLSGAMRLTSGHGMQEIWRALLPHSCSGAHAAQIARLDLLVQQLEPGKELRGLRADIEDVHSLAVAELGAIAPLYLDSNGSAKVGALACPICPLNHIFSCLQKSQELLELACRIPRYSLSRLTALQRASWALDASPGEMLSSEIAISIQNSWLRSLWPSSESNSDNPKVCMVAATLVSGLIISIAAARRPCPHLPDWKSRSLADLVDFKAGLARQFTFNSALGNDTHDRTIPITIMLLSFIDVVSCQSESESDAHTTTYTMVPSLRAYSRNPTAEKLAAKYLHASWLVGESYTRLKPCLRSWVFASSCTWIALSRTMIELYLPDAPLDPLVAQLRALEHWQQKEDWLLAQISVFTQAEAKDTGNLQSPALTALRRRLEEAQHNLSRVEVAQTPRTSDIARLHSLYSEVSQFRSQMLATSKVDALISGLQLASGAQHLPQEKMLQGSISGFLQRLDTAYSDHSDLVQPLNLVLSQFQFGLRLAARVAEGFSHSHEDHILQAARTLVASPSILGASTVCKLDLAGLIRATSSSIPSFRWFLLSLSALLFDVEAGVDMSNSIHDIERHYDQVLHLWSLDREKKAKEEEEAQSLYRRKAHDELVLSDEEVEERDFRLLFPDFADAFEPSASTSAPPTSLAFYVDPQSLRDLYHTHDRLFGSKSSGRRPGADFRAWRESTVEHLVSNHMTSLSDVLDSESLGYRYAILGNREDDMSGSCVTQILPHNFYHDPNISEARKAVDVLQHLHHRLSILIEEWPDQMVLQHLLTRCDNVLGLGLQSSLAKILAAIEQLIMQVEDWEIYASRHNTLKPQQHALSGLIVEWRRLELSYWAQLLESQSISFASEAGDWWFRLYEAAVKGVVSSVHEGGQVHLSGHLSQLADLLDQYMASSSIGQFEVRLGLLQSFACYIEQIAPTKDDLEAGALRRAERLLRTISAYYRLYSKSVTSSLEKQRAPLEKDIQDFIKLASWKDINVHALKQSAQRTHRHLHRCIRKFRDVLRQPAAALFISPAEDGSAETANICPLRTRLPSSPATPHFRTIVGSPSSPHTTNLPRTFQKFQVVLMGVEESCLTKFPGLVDEFAVQIITTVRTLAATSVPAAQAKALIVRKRKAWSDLLKELKRIGLSQNLKPEVLDRQGSRQWLMENAVPIDCAQSISAAIAKADAYCYALMDSLRHLRSSLRAHHPDLPTRELQRAVMFVESSFSYALDSKLLCVSCVFSHRDLDGALQRLSSTQSGNQSHRIAAVTPIPVDNVITTFDRLLNAMDEIAICISRKEHAGLSTTVASTLQSQIMAIKAHGDTLHELRRNLSRTPIMILLNHEATTLREAKAHLEATVVVLSDLLSKEPSIRYLLEPVVHWLRDTAFPPLSPPALQSSASPRKSAEGFVSSLLVVAQGLINRPPRNSEDASDAEESPDGYLRRNSHAMSEITNLLHCEATRERLYQLLTTLSQTPPSSTSAFEEHEQAISIALPFLQRYVSLLREHIAESAEWTKALFKFTHVLCSTVWTLAEKGFCKPPEGEESGEADGKGGIEGTGLGEGTGKENISDQIEDESQVEGLQGEQNEAGEKGEQEEQGEAIEMSEDVGGDLQDVEHGDEEDEGGSDQDEDEVQHDEQIGDLDPLDPDLVDEKMWGDEGADEKKDDDGRANDDKSAQKSKESEVVAKEGDNERKKKGEDEGEAEPEKGEDANDDGIEEDENGEPEGPDLEGAKPDLGAKMDEHVPEANTLDLPDDMDLGQDENANDADADAPDDDDALTEDGHSDTFPEAEDQAPDTKLDLPDHRGKEEEESMDVDQPGVGEKDDENQSMDDDHAGEDVVAKLDMQGGEGDSGGSYNDTSAAVDPPQDTTPTDAEENREKQPDPANTEQGSEGAQGSAVGTTSQSESIQSQAERHSLPNPLRSLGDALKDIRRRIEEIAERSEDDSVLPKTGNSAEEPSKVEYLKEGEEDHEMQALGPAGQDETSKLRDLKITEDEEHADPGAIGEDDMDVEAPELQIPPSFRPLEHPRTSQLDVGVEQALTETQVRQQQTSEPLPADATSADTDEDAPRPTDHVDEGFSQEVELTLKDWLAEGQPETGAGDVWRLYESLTHDLSFALCEQLRLILEPTLATRLKGDYRTGKRLNMKKIIPYIASDFTKDKIWLRRTKPSQREYQVLIALDDSKSMAESHSVHLAFETLALVTKALSRLEAGDVAVARFGKTVDILHGFDGGPFTDVAGARAINTFHFNQSATDVLSLVETSLKVLAEARERRSSSSGSAADLWQLEIIISDGICQSHDQLRNMLRRAAEQRVMIVFVIVDALQRGETVAGQPTQNSILSLNQAAYKNVNGRMEVHMERYLDTFPFEYYVVLRSAEALPEVLSGTLKQFFERISEE</sequence>
<dbReference type="InterPro" id="IPR012099">
    <property type="entry name" value="Midasin"/>
</dbReference>
<feature type="compositionally biased region" description="Acidic residues" evidence="11">
    <location>
        <begin position="4283"/>
        <end position="4315"/>
    </location>
</feature>
<dbReference type="InterPro" id="IPR041190">
    <property type="entry name" value="Midasin_AAA_lid_5"/>
</dbReference>
<dbReference type="Pfam" id="PF17865">
    <property type="entry name" value="AAA_lid_5"/>
    <property type="match status" value="1"/>
</dbReference>
<evidence type="ECO:0000256" key="5">
    <source>
        <dbReference type="ARBA" id="ARBA00022553"/>
    </source>
</evidence>